<dbReference type="Proteomes" id="UP000595841">
    <property type="component" value="Chromosome"/>
</dbReference>
<dbReference type="Pfam" id="PF12833">
    <property type="entry name" value="HTH_18"/>
    <property type="match status" value="1"/>
</dbReference>
<proteinExistence type="predicted"/>
<dbReference type="InterPro" id="IPR018062">
    <property type="entry name" value="HTH_AraC-typ_CS"/>
</dbReference>
<name>A0A974SC87_9BACL</name>
<dbReference type="PANTHER" id="PTHR43280:SF28">
    <property type="entry name" value="HTH-TYPE TRANSCRIPTIONAL ACTIVATOR RHAS"/>
    <property type="match status" value="1"/>
</dbReference>
<keyword evidence="2" id="KW-0238">DNA-binding</keyword>
<reference evidence="5 6" key="1">
    <citation type="submission" date="2021-01" db="EMBL/GenBank/DDBJ databases">
        <title>Whole genome sequence of Paenibacillus sonchi LMG 24727 for comparative genomics.</title>
        <authorList>
            <person name="Lee G."/>
            <person name="Kim M.-J."/>
            <person name="Lim K."/>
            <person name="Shin J.-H."/>
        </authorList>
    </citation>
    <scope>NUCLEOTIDE SEQUENCE [LARGE SCALE GENOMIC DNA]</scope>
    <source>
        <strain evidence="5 6">LMG 24727</strain>
    </source>
</reference>
<dbReference type="PROSITE" id="PS00041">
    <property type="entry name" value="HTH_ARAC_FAMILY_1"/>
    <property type="match status" value="1"/>
</dbReference>
<dbReference type="GO" id="GO:0003700">
    <property type="term" value="F:DNA-binding transcription factor activity"/>
    <property type="evidence" value="ECO:0007669"/>
    <property type="project" value="InterPro"/>
</dbReference>
<dbReference type="SMART" id="SM00342">
    <property type="entry name" value="HTH_ARAC"/>
    <property type="match status" value="1"/>
</dbReference>
<dbReference type="Gene3D" id="2.60.120.10">
    <property type="entry name" value="Jelly Rolls"/>
    <property type="match status" value="1"/>
</dbReference>
<dbReference type="PROSITE" id="PS01124">
    <property type="entry name" value="HTH_ARAC_FAMILY_2"/>
    <property type="match status" value="1"/>
</dbReference>
<evidence type="ECO:0000313" key="6">
    <source>
        <dbReference type="Proteomes" id="UP000595841"/>
    </source>
</evidence>
<protein>
    <submittedName>
        <fullName evidence="5">AraC family transcriptional regulator</fullName>
    </submittedName>
</protein>
<dbReference type="InterPro" id="IPR003313">
    <property type="entry name" value="AraC-bd"/>
</dbReference>
<dbReference type="AlphaFoldDB" id="A0A974SC87"/>
<evidence type="ECO:0000256" key="2">
    <source>
        <dbReference type="ARBA" id="ARBA00023125"/>
    </source>
</evidence>
<dbReference type="InterPro" id="IPR009057">
    <property type="entry name" value="Homeodomain-like_sf"/>
</dbReference>
<dbReference type="InterPro" id="IPR018060">
    <property type="entry name" value="HTH_AraC"/>
</dbReference>
<dbReference type="InterPro" id="IPR014710">
    <property type="entry name" value="RmlC-like_jellyroll"/>
</dbReference>
<dbReference type="PANTHER" id="PTHR43280">
    <property type="entry name" value="ARAC-FAMILY TRANSCRIPTIONAL REGULATOR"/>
    <property type="match status" value="1"/>
</dbReference>
<accession>A0A974SC87</accession>
<keyword evidence="3" id="KW-0804">Transcription</keyword>
<gene>
    <name evidence="5" type="ORF">JI735_33245</name>
</gene>
<dbReference type="PRINTS" id="PR00032">
    <property type="entry name" value="HTHARAC"/>
</dbReference>
<dbReference type="KEGG" id="pson:JI735_33245"/>
<keyword evidence="1" id="KW-0805">Transcription regulation</keyword>
<evidence type="ECO:0000313" key="5">
    <source>
        <dbReference type="EMBL" id="QQZ61183.1"/>
    </source>
</evidence>
<dbReference type="GO" id="GO:0043565">
    <property type="term" value="F:sequence-specific DNA binding"/>
    <property type="evidence" value="ECO:0007669"/>
    <property type="project" value="InterPro"/>
</dbReference>
<keyword evidence="6" id="KW-1185">Reference proteome</keyword>
<organism evidence="5 6">
    <name type="scientific">Paenibacillus sonchi</name>
    <dbReference type="NCBI Taxonomy" id="373687"/>
    <lineage>
        <taxon>Bacteria</taxon>
        <taxon>Bacillati</taxon>
        <taxon>Bacillota</taxon>
        <taxon>Bacilli</taxon>
        <taxon>Bacillales</taxon>
        <taxon>Paenibacillaceae</taxon>
        <taxon>Paenibacillus</taxon>
        <taxon>Paenibacillus sonchi group</taxon>
    </lineage>
</organism>
<dbReference type="InterPro" id="IPR020449">
    <property type="entry name" value="Tscrpt_reg_AraC-type_HTH"/>
</dbReference>
<sequence>MVVTDEQMKEMATHGSRQFPIEYYVDDTAQFSNHCINRHWHDEVEFAFIQEGHADYWIGEKSVPLSEGDGIFINTRIIHGYKASRRAIVPNIVFSPELVSGGNQTVYQKFVQPLLYSSISCLYLSSRIHWQEEIIRNLQTVFHLLNSGEETKEIDVQIGIASIWRSLYLHRHSCMELPQTPSFLNTQARLRMMLEYIYENYREKLRLLDIASAAKVSKSEALRCFKEGTDTSPVDYLIQFRLNKARELMLTTGNTVSEVAEMTGFETVGYFDRMFKKAFGVTPKHLRMR</sequence>
<dbReference type="EMBL" id="CP068595">
    <property type="protein sequence ID" value="QQZ61183.1"/>
    <property type="molecule type" value="Genomic_DNA"/>
</dbReference>
<dbReference type="SUPFAM" id="SSF46689">
    <property type="entry name" value="Homeodomain-like"/>
    <property type="match status" value="2"/>
</dbReference>
<dbReference type="Pfam" id="PF02311">
    <property type="entry name" value="AraC_binding"/>
    <property type="match status" value="1"/>
</dbReference>
<dbReference type="RefSeq" id="WP_039834021.1">
    <property type="nucleotide sequence ID" value="NZ_CP068595.1"/>
</dbReference>
<dbReference type="InterPro" id="IPR011051">
    <property type="entry name" value="RmlC_Cupin_sf"/>
</dbReference>
<evidence type="ECO:0000256" key="3">
    <source>
        <dbReference type="ARBA" id="ARBA00023163"/>
    </source>
</evidence>
<feature type="domain" description="HTH araC/xylS-type" evidence="4">
    <location>
        <begin position="191"/>
        <end position="289"/>
    </location>
</feature>
<evidence type="ECO:0000256" key="1">
    <source>
        <dbReference type="ARBA" id="ARBA00023015"/>
    </source>
</evidence>
<evidence type="ECO:0000259" key="4">
    <source>
        <dbReference type="PROSITE" id="PS01124"/>
    </source>
</evidence>
<dbReference type="Gene3D" id="1.10.10.60">
    <property type="entry name" value="Homeodomain-like"/>
    <property type="match status" value="2"/>
</dbReference>
<dbReference type="SUPFAM" id="SSF51182">
    <property type="entry name" value="RmlC-like cupins"/>
    <property type="match status" value="1"/>
</dbReference>